<dbReference type="PaxDb" id="121845-A0A3Q0JDK4"/>
<dbReference type="InterPro" id="IPR014031">
    <property type="entry name" value="Ketoacyl_synth_C"/>
</dbReference>
<keyword evidence="7" id="KW-0511">Multifunctional enzyme</keyword>
<dbReference type="SUPFAM" id="SSF51735">
    <property type="entry name" value="NAD(P)-binding Rossmann-fold domains"/>
    <property type="match status" value="2"/>
</dbReference>
<dbReference type="Pfam" id="PF00668">
    <property type="entry name" value="Condensation"/>
    <property type="match status" value="1"/>
</dbReference>
<dbReference type="FunFam" id="3.40.47.10:FF:000019">
    <property type="entry name" value="Polyketide synthase type I"/>
    <property type="match status" value="1"/>
</dbReference>
<dbReference type="SUPFAM" id="SSF56801">
    <property type="entry name" value="Acetyl-CoA synthetase-like"/>
    <property type="match status" value="1"/>
</dbReference>
<feature type="domain" description="Carrier" evidence="8">
    <location>
        <begin position="609"/>
        <end position="686"/>
    </location>
</feature>
<keyword evidence="6" id="KW-0677">Repeat</keyword>
<dbReference type="GO" id="GO:0005886">
    <property type="term" value="C:plasma membrane"/>
    <property type="evidence" value="ECO:0007669"/>
    <property type="project" value="TreeGrafter"/>
</dbReference>
<dbReference type="PANTHER" id="PTHR43775:SF37">
    <property type="entry name" value="SI:DKEY-61P9.11"/>
    <property type="match status" value="1"/>
</dbReference>
<keyword evidence="5" id="KW-0808">Transferase</keyword>
<evidence type="ECO:0000259" key="9">
    <source>
        <dbReference type="PROSITE" id="PS52004"/>
    </source>
</evidence>
<comment type="subcellular location">
    <subcellularLocation>
        <location evidence="1">Cytoplasm</location>
    </subcellularLocation>
</comment>
<dbReference type="Gene3D" id="2.30.38.10">
    <property type="entry name" value="Luciferase, Domain 3"/>
    <property type="match status" value="1"/>
</dbReference>
<dbReference type="SMART" id="SM00825">
    <property type="entry name" value="PKS_KS"/>
    <property type="match status" value="3"/>
</dbReference>
<dbReference type="InterPro" id="IPR013217">
    <property type="entry name" value="Methyltransf_12"/>
</dbReference>
<dbReference type="InterPro" id="IPR023213">
    <property type="entry name" value="CAT-like_dom_sf"/>
</dbReference>
<feature type="domain" description="Ketosynthase family 3 (KS3)" evidence="9">
    <location>
        <begin position="1828"/>
        <end position="2251"/>
    </location>
</feature>
<dbReference type="InterPro" id="IPR054514">
    <property type="entry name" value="RhiE-like_linker"/>
</dbReference>
<dbReference type="InterPro" id="IPR001242">
    <property type="entry name" value="Condensation_dom"/>
</dbReference>
<dbReference type="Gene3D" id="3.40.50.150">
    <property type="entry name" value="Vaccinia Virus protein VP39"/>
    <property type="match status" value="1"/>
</dbReference>
<dbReference type="InterPro" id="IPR045851">
    <property type="entry name" value="AMP-bd_C_sf"/>
</dbReference>
<proteinExistence type="predicted"/>
<dbReference type="InterPro" id="IPR000873">
    <property type="entry name" value="AMP-dep_synth/lig_dom"/>
</dbReference>
<dbReference type="InterPro" id="IPR057326">
    <property type="entry name" value="KR_dom"/>
</dbReference>
<keyword evidence="2" id="KW-0596">Phosphopantetheine</keyword>
<evidence type="ECO:0000313" key="11">
    <source>
        <dbReference type="RefSeq" id="XP_026685038.1"/>
    </source>
</evidence>
<dbReference type="InterPro" id="IPR036291">
    <property type="entry name" value="NAD(P)-bd_dom_sf"/>
</dbReference>
<dbReference type="PROSITE" id="PS52004">
    <property type="entry name" value="KS3_2"/>
    <property type="match status" value="3"/>
</dbReference>
<feature type="domain" description="Carrier" evidence="8">
    <location>
        <begin position="4583"/>
        <end position="4660"/>
    </location>
</feature>
<keyword evidence="4" id="KW-0597">Phosphoprotein</keyword>
<dbReference type="InterPro" id="IPR014030">
    <property type="entry name" value="Ketoacyl_synth_N"/>
</dbReference>
<dbReference type="SUPFAM" id="SSF47336">
    <property type="entry name" value="ACP-like"/>
    <property type="match status" value="4"/>
</dbReference>
<dbReference type="SUPFAM" id="SSF53335">
    <property type="entry name" value="S-adenosyl-L-methionine-dependent methyltransferases"/>
    <property type="match status" value="1"/>
</dbReference>
<dbReference type="Proteomes" id="UP000079169">
    <property type="component" value="Unplaced"/>
</dbReference>
<dbReference type="FunFam" id="3.40.50.980:FF:000001">
    <property type="entry name" value="Non-ribosomal peptide synthetase"/>
    <property type="match status" value="1"/>
</dbReference>
<feature type="domain" description="Ketosynthase family 3 (KS3)" evidence="9">
    <location>
        <begin position="3033"/>
        <end position="3484"/>
    </location>
</feature>
<dbReference type="Pfam" id="PF00501">
    <property type="entry name" value="AMP-binding"/>
    <property type="match status" value="1"/>
</dbReference>
<dbReference type="SMART" id="SM01294">
    <property type="entry name" value="PKS_PP_betabranch"/>
    <property type="match status" value="1"/>
</dbReference>
<dbReference type="Pfam" id="PF08659">
    <property type="entry name" value="KR"/>
    <property type="match status" value="2"/>
</dbReference>
<organism evidence="10 11">
    <name type="scientific">Diaphorina citri</name>
    <name type="common">Asian citrus psyllid</name>
    <dbReference type="NCBI Taxonomy" id="121845"/>
    <lineage>
        <taxon>Eukaryota</taxon>
        <taxon>Metazoa</taxon>
        <taxon>Ecdysozoa</taxon>
        <taxon>Arthropoda</taxon>
        <taxon>Hexapoda</taxon>
        <taxon>Insecta</taxon>
        <taxon>Pterygota</taxon>
        <taxon>Neoptera</taxon>
        <taxon>Paraneoptera</taxon>
        <taxon>Hemiptera</taxon>
        <taxon>Sternorrhyncha</taxon>
        <taxon>Psylloidea</taxon>
        <taxon>Psyllidae</taxon>
        <taxon>Diaphorininae</taxon>
        <taxon>Diaphorina</taxon>
    </lineage>
</organism>
<dbReference type="Pfam" id="PF00550">
    <property type="entry name" value="PP-binding"/>
    <property type="match status" value="4"/>
</dbReference>
<reference evidence="11" key="1">
    <citation type="submission" date="2025-08" db="UniProtKB">
        <authorList>
            <consortium name="RefSeq"/>
        </authorList>
    </citation>
    <scope>IDENTIFICATION</scope>
</reference>
<dbReference type="GO" id="GO:0031177">
    <property type="term" value="F:phosphopantetheine binding"/>
    <property type="evidence" value="ECO:0007669"/>
    <property type="project" value="InterPro"/>
</dbReference>
<evidence type="ECO:0000256" key="5">
    <source>
        <dbReference type="ARBA" id="ARBA00022679"/>
    </source>
</evidence>
<dbReference type="Gene3D" id="3.40.47.10">
    <property type="match status" value="3"/>
</dbReference>
<feature type="domain" description="Carrier" evidence="8">
    <location>
        <begin position="1722"/>
        <end position="1797"/>
    </location>
</feature>
<dbReference type="Pfam" id="PF08242">
    <property type="entry name" value="Methyltransf_12"/>
    <property type="match status" value="1"/>
</dbReference>
<dbReference type="SUPFAM" id="SSF52777">
    <property type="entry name" value="CoA-dependent acyltransferases"/>
    <property type="match status" value="2"/>
</dbReference>
<keyword evidence="10" id="KW-1185">Reference proteome</keyword>
<feature type="domain" description="Ketosynthase family 3 (KS3)" evidence="9">
    <location>
        <begin position="1"/>
        <end position="418"/>
    </location>
</feature>
<dbReference type="STRING" id="121845.A0A3Q0JDK4"/>
<gene>
    <name evidence="11" type="primary">LOC103516990</name>
</gene>
<dbReference type="PANTHER" id="PTHR43775">
    <property type="entry name" value="FATTY ACID SYNTHASE"/>
    <property type="match status" value="1"/>
</dbReference>
<dbReference type="SUPFAM" id="SSF53901">
    <property type="entry name" value="Thiolase-like"/>
    <property type="match status" value="3"/>
</dbReference>
<accession>A0A3Q0JDK4</accession>
<evidence type="ECO:0000256" key="2">
    <source>
        <dbReference type="ARBA" id="ARBA00022450"/>
    </source>
</evidence>
<dbReference type="RefSeq" id="XP_026685038.1">
    <property type="nucleotide sequence ID" value="XM_026829237.1"/>
</dbReference>
<feature type="domain" description="Carrier" evidence="8">
    <location>
        <begin position="2906"/>
        <end position="2979"/>
    </location>
</feature>
<protein>
    <submittedName>
        <fullName evidence="11">Uncharacterized protein LOC103516990 isoform X2</fullName>
    </submittedName>
</protein>
<dbReference type="Gene3D" id="1.10.1200.10">
    <property type="entry name" value="ACP-like"/>
    <property type="match status" value="4"/>
</dbReference>
<evidence type="ECO:0000256" key="6">
    <source>
        <dbReference type="ARBA" id="ARBA00022737"/>
    </source>
</evidence>
<evidence type="ECO:0000256" key="1">
    <source>
        <dbReference type="ARBA" id="ARBA00004496"/>
    </source>
</evidence>
<dbReference type="Gene3D" id="1.10.1240.100">
    <property type="match status" value="3"/>
</dbReference>
<dbReference type="GO" id="GO:0009403">
    <property type="term" value="P:toxin biosynthetic process"/>
    <property type="evidence" value="ECO:0007669"/>
    <property type="project" value="UniProtKB-ARBA"/>
</dbReference>
<dbReference type="GeneID" id="103516990"/>
<dbReference type="InterPro" id="IPR020845">
    <property type="entry name" value="AMP-binding_CS"/>
</dbReference>
<dbReference type="GO" id="GO:0005737">
    <property type="term" value="C:cytoplasm"/>
    <property type="evidence" value="ECO:0007669"/>
    <property type="project" value="UniProtKB-SubCell"/>
</dbReference>
<dbReference type="Pfam" id="PF22336">
    <property type="entry name" value="RhiE-like_linker"/>
    <property type="match status" value="2"/>
</dbReference>
<dbReference type="Gene3D" id="3.40.50.980">
    <property type="match status" value="2"/>
</dbReference>
<dbReference type="InterPro" id="IPR020806">
    <property type="entry name" value="PKS_PP-bd"/>
</dbReference>
<keyword evidence="3" id="KW-0963">Cytoplasm</keyword>
<dbReference type="InterPro" id="IPR016039">
    <property type="entry name" value="Thiolase-like"/>
</dbReference>
<dbReference type="CDD" id="cd08953">
    <property type="entry name" value="KR_2_SDR_x"/>
    <property type="match status" value="1"/>
</dbReference>
<dbReference type="PROSITE" id="PS00455">
    <property type="entry name" value="AMP_BINDING"/>
    <property type="match status" value="1"/>
</dbReference>
<dbReference type="NCBIfam" id="TIGR01733">
    <property type="entry name" value="AA-adenyl-dom"/>
    <property type="match status" value="1"/>
</dbReference>
<name>A0A3Q0JDK4_DIACI</name>
<dbReference type="Pfam" id="PF00109">
    <property type="entry name" value="ketoacyl-synt"/>
    <property type="match status" value="3"/>
</dbReference>
<dbReference type="SMART" id="SM00823">
    <property type="entry name" value="PKS_PP"/>
    <property type="match status" value="3"/>
</dbReference>
<evidence type="ECO:0000256" key="3">
    <source>
        <dbReference type="ARBA" id="ARBA00022490"/>
    </source>
</evidence>
<dbReference type="Pfam" id="PF02801">
    <property type="entry name" value="Ketoacyl-synt_C"/>
    <property type="match status" value="3"/>
</dbReference>
<evidence type="ECO:0000313" key="10">
    <source>
        <dbReference type="Proteomes" id="UP000079169"/>
    </source>
</evidence>
<dbReference type="SMART" id="SM00822">
    <property type="entry name" value="PKS_KR"/>
    <property type="match status" value="1"/>
</dbReference>
<dbReference type="InterPro" id="IPR013968">
    <property type="entry name" value="PKS_KR"/>
</dbReference>
<dbReference type="InterPro" id="IPR029063">
    <property type="entry name" value="SAM-dependent_MTases_sf"/>
</dbReference>
<dbReference type="InterPro" id="IPR036736">
    <property type="entry name" value="ACP-like_sf"/>
</dbReference>
<dbReference type="GO" id="GO:0006633">
    <property type="term" value="P:fatty acid biosynthetic process"/>
    <property type="evidence" value="ECO:0007669"/>
    <property type="project" value="TreeGrafter"/>
</dbReference>
<dbReference type="InterPro" id="IPR009081">
    <property type="entry name" value="PP-bd_ACP"/>
</dbReference>
<evidence type="ECO:0000256" key="7">
    <source>
        <dbReference type="ARBA" id="ARBA00023268"/>
    </source>
</evidence>
<sequence length="4703" mass="541391">MFPKSKSVDIFWKALDSDISLIEEIPESRFNWRNVYDKKFMKENYSKWGGFIPNIDEFDANFFNIPAGEAIIMDPRQRLLLMSVYQTLIDAGYNPESLKKSNTGVFISIQDNEYLQVLKDANIDVNEWYSQNCLLANKISYYFDFRGISDIIDAQCPGSAVAIHRAVNALRNREIEQAVVGSVNILLRPEPFILLSSSKQLSSTNTVNSFGPHADGHIRAEGVSSILLKPLSKAIQDGDLIYALIKNSSVNYNGQGGGSISAPNAESHINLIKDCYQKVNIDPRDINYIEAQGMGNVLSDLTEWKSFNYALKSIAKQNKITLENKTCYISTIKPMTGHMESASGLGALFKVIRSMHTKLIHKVIGFKNYHPDMDRENQPCVIANKTIYWLKNKNNTRRLAGIHCYGMGGTNSHLLIEEYKREILNIDQDIVPVLIIISAKTKSSLIIMTKKLYDFLAKKNKNYRLSDIAFTLQVGREAMKYRISFVIESLKELLIALKKFFESKKFNVLDYKIPVYYGIFEISYTSQKKLLNLEIFQKKKYTKSDLSNIASLWVEGKFYSWNLLHSNKKLYRVRLPGYPFEKQKYWINNYCKNLYNEEKTSFSTKNKKNNTLEIKEYIINYISNTLQKPQSKIDINQHLYNFGIDSIFTIRLLRNISQKFNIETKGRDLLKNPTINKLSKYFGEILNSSVISIESKKEKINEHLEYSNHEDSKKQFPLSENQKGLWVLQTITPNMSAYNIPICFHITREINSDILQLAFLCTLQKYPILTSIFLQKNKKVIRKNKLDKNIIIKKRDVSFIKDQKKIFEYIKTIIKKPFQLDKGPLIRLYLLISENDYYLLFNIHHIIFDGKSFLPTINFFIKTYNELLNANKNDTKLIVLNSKINPDNIYEKFVSWESDMLNGSEGKKYRNYWIKQLKNISSVELFTDYPRSTARLFEGEVYSCKLNSSLSYKIKNYAKKQNFNLSSLFLGVFNILISQYTGKNEIIIGMVEMGRSQEIFENSVGYFINMLPIRINNLMDSKESLNKFIDRLQFIIADAIDNSAYPFSAMVRDLCIKPNINFSPIFQIAFEYQNAFSKNDLLEFNKRFKKNFSITMIEEIMQLGEYELVLEIREEINNFILNFKYNPTLFKLSTITRMSEHIIYIIEEIIKNSNLIISEFSILLNKEYKLLEKWNKTIVDYPKELCFHNFFEKQAHISPNSIAVIFNEKKLTYFELNEKSNQLAFYLYSIWKKDSSQKNKLVAVCVNRSLSMIIIFLGISKSGACWLPIDPLYPDERLCFMLNDSKVDIILTEKVLLKRLQNLYNKKKINNSIAIIELDNIQKNFLENKLTLLPKVNSKSLAYIIYTSGSTGTPKGVMIKHRSLTNFLLSMANKPGFSSKDRLLSVTTYCFDIAYLELFLPLITGGCCCICPSEKLNDAIELKKEIKRLQPTVMQATPSTWIMLFSCKWKNKENLKILCGGESMPLFLNKKFLETNSEVWNMFGPTETTIWSIIACINTKNENNDFFIKNNNIFIGKPIANTQALVLNKNGKLSPIGIPGELCIGGDGLAKGYLNNLSLTSKKFITFAFKDKIKFYKTGDLVRWSKNGMLEYLGRLDQQVKILGHRIELGEIENILNKYIKIKNSVVIARNQQNNKQLIAYYTKKYEEQISKEELKKYLQKYLPSYMIPSIFINLPDIPLLANGKINRNSLITREIIIHQDYPNQDNSFNTNKINNNENNNILKSKIQYELLNIWYNLLNIKGIKINDGFFAIGGNSVLSVILAQKISKNFNIKFHTSDLFKYSTIEDISLYICNCFQKNNKFILKNKSKIKKIVSDDKIIDNFDNYKDCLAIIGISCNVPGAKNYRKFWKNLCEGKESSTKLSLDVLRKFGVPNNILNDKNFVPIQYNIEGKDLFDPEFFNISSKNAIFMDPQFRKLLEHSWKAVEDSGYISSQIPETAVFMSVSNNFYKTLLYTSEMGDHQDEYSSWVLNQSGTISTMISYQLGFKGPSLSIHTNCSSTLSGLYLAKQSLQLNEAKYALIGGASLFPIPNIGHTYIPGMNFSSDGHCKAFDFSADGLVGGEGVAVIMVRRAIDAIKSGDHIYAIIRGICINNDGSEKSGFYTPGIKGQTEVITKVLDKTNINPCTISYIEAHGTGTKLGDPAEIIALNDAYKKYTNKKQFCGIGSVKSNIGHLDTVSGLIGLIKLALSLKYNKIPPSINYNKPNPEIKFESTAFYVVDRLIKWPNNNIPRAGISSFGIGGTNAHAILEKYKIAFKNSNSTNLIKNTQIIILSAKTNIQLLKIVKNLKKYLEKEMIIDSKYSPQINLENIAFTLQTGREAMNWRVAFVVDSIEILLNKLKKFISVKNIFENCFYGKIKSEKPIINININACQNYEYFNKIASNWVSGFLFDWLELHKNKKLNRISLPTYPFKKEHYWIEIPKNEKKVFNSRNYSFLYKPYFYINKNEIIDYKRIIISYPKWHVHNINYLDKNSSNLYFNRYLVFICGFNIENFNKIQSKMIDSQCIELKLNSNDTLIQQYTDVCLKIFNYIKNIILDNVNSTLIQLILVDYHAQSMFSGVGGLLKTAQLENPNITPQIIDVGDKNTTELLIKKIIENRYFLKDFFIRYRENREKIIWKIFNNYDKDNLILPWKEGGIYLFSGGTGNLALLFSEEIINKLRSVTLILVHRSKLTLEQEMRINNLKYNKNISIVLYQYDVNSLQNVNLVIQDVIKKFKKLDGLIHFSGSIRDNFILKKNIEEFKTVLYDKIAGAFNLDYATRNLNIDFFILFSSIASIVGSVGQADYCAANGFLDAFAYERNIRVKSGKAKGKTLSLNWPLWKDGGMHINKINENIVEENFGIKAISKNFGLISFYHSLLLKHTQVLILEGDKNILEKLLTFKKPNIKNIKKISKKIFNDHNYDLKQKIIFQLKILLSKILKTPVEKIQSTELMEKYGVDSIAITQINHELEKIFGNISKTLFYQYQTIDALSNYLISSYSDICSIWGKKFKNCNNFLEKSLDTHINEELNNIKNSTEKQKDILTNNYFFTPLQEPLCIIGISGYYPKSDTLDDLWNNIKNGKNCITEIPKDRWPINNFFEKDRKKAVQMGKSYSKWGGFLNGFANFDSLFFNISPKEALDLDPQERLFLQCAWHVLEDAGLTRENLCKSHFKSLKGKEKFFNQIPRVGVFVGVTKTGFDLYGPEIRKKGKIVFPHTSFSSIANRVSYFLNLSGPSMPIDTMCSSSLTAIHEACQHIRQGECDIAIAGGVNLYLHPSTYINLCSSYMLSNDGKCRSFGKGGNGFVPGEGVGAVLIKRLSKAIIDRDSIYAIIRGSSINHGGKTNGYTVPNPNAQTELIYMNIKKSGINARAISYVEAHGTGTELGDPIEITGLTEAFRRYTMDIKFCSLGSIKSNLGHLEAAAGIAGLSKIILQMRYKKLVPSLHAREINPNINLETSPFFIQQKLENWNKPVIKINNKNKKYPRIASLSSFGAGGSNAHLLVEEYISTPNKINIEIKNTVNFPIIILLTAKNKERLKKVVTNFLIWLKKYNLFDNNYLKDIAYTLQVGREHMDERLGIIIKSIEELKNKLNYFLKENVYNSNLEIYTDQINIDKDSFAMLSDDAEFKETIKKWIILRKFNKLLPFWVKGLKIDWEILYLNEKYKPKRIQLPLYPFKKYKYWMDSIMPQNKKNNYLKENNNQINNSKLIKLLPVWDILNIEELINDFKINNAKKIIILGGNIEQKKEISKYYSIILELNSILEKDISTISNKFHDINKFDHIVWIVPVYDINNSHKNNVIIQLFRLIKVLLKEGYENIDLKITIVTIQGLFICDYDEINPHHASIHGLVSSIAQEYPMWSIKAIDMINNNVINWSVSLWYQLLGVKNISIARRKYNWFFQKLIPLNFYISKDIYRKNGIYLVIGGAGGVGSIWSEFMIKNYEAKIIWIGRSPKNNILQEKINNISIKYNGICPIYIQADARNSNILFSTYQKIKKDFDHINGIVVSTLSDYDLSFKEMSEDLFINILSTKHDVSLSIEKCFYKERLDFIIYFSSMISFEKPGGMSAYVSSCTFSDAFSKKINKKWDCVVKTINWGYWNIGGGIRISSALKKLIEKRGVESINKEEGMNILKLFLGNITEFQQLAITRTNKPEFINIYSNKEFAIVLPNNISNIEKNILNDFNSLRNLKIPLKSKYTEELNYWIIRLLFVQLRLLGIFKVNCNYLKKNNAIYVKNQAGILDKYIVWWKEILNILHEYNYLITFQDTISVNKNISDMELSYTKTWMAWKKRKTYFLEKPETHTLAILVNDCLKELPKILHGDILITDILFPNGSMEKIEGLYKNNCICDYFNDVVSNIVNSYIKNKIKNNLTDGIKIIEIGAGTGGTTSTILKKLEPWSNYINEYCYTDISKSFLNHAYKFYGSKYPYLVYKLWNIEKSLISQDINIGDYDIVIATNVLHATKNIRNTIRNVKAALKINGIAILNEISNKTIFASVLFGLIDGWSLAEDTYLRIPGSPGLYAQDWFLLLQQEGYHNISFPVIREHKLGQQIIVAHSNGIIRQNSFNNLNKDNIHSSSLLTQNNSYKLKNNIQNKNFISEKNIDKSVLMNFIQNSILNALSESLIIQIDIIKLNIPFSDYGIDSILGVNFIQKINNDLKLKLNTTILFDYTTVDSLSQYIITNYKEIIEKKYLTTISKEKLEKSIVNNQNNSLNKDNIHSSSFINSK</sequence>
<dbReference type="InterPro" id="IPR032821">
    <property type="entry name" value="PKS_assoc"/>
</dbReference>
<dbReference type="Gene3D" id="3.30.300.30">
    <property type="match status" value="1"/>
</dbReference>
<dbReference type="PROSITE" id="PS50075">
    <property type="entry name" value="CARRIER"/>
    <property type="match status" value="4"/>
</dbReference>
<evidence type="ECO:0000256" key="4">
    <source>
        <dbReference type="ARBA" id="ARBA00022553"/>
    </source>
</evidence>
<dbReference type="InterPro" id="IPR010071">
    <property type="entry name" value="AA_adenyl_dom"/>
</dbReference>
<dbReference type="Gene3D" id="3.30.559.10">
    <property type="entry name" value="Chloramphenicol acetyltransferase-like domain"/>
    <property type="match status" value="1"/>
</dbReference>
<evidence type="ECO:0000259" key="8">
    <source>
        <dbReference type="PROSITE" id="PS50075"/>
    </source>
</evidence>
<dbReference type="InterPro" id="IPR020841">
    <property type="entry name" value="PKS_Beta-ketoAc_synthase_dom"/>
</dbReference>
<dbReference type="Gene3D" id="3.40.50.720">
    <property type="entry name" value="NAD(P)-binding Rossmann-like Domain"/>
    <property type="match status" value="2"/>
</dbReference>
<dbReference type="InterPro" id="IPR050091">
    <property type="entry name" value="PKS_NRPS_Biosynth_Enz"/>
</dbReference>
<dbReference type="GO" id="GO:0004312">
    <property type="term" value="F:fatty acid synthase activity"/>
    <property type="evidence" value="ECO:0007669"/>
    <property type="project" value="TreeGrafter"/>
</dbReference>
<dbReference type="Gene3D" id="3.30.559.30">
    <property type="entry name" value="Nonribosomal peptide synthetase, condensation domain"/>
    <property type="match status" value="1"/>
</dbReference>
<dbReference type="Pfam" id="PF16197">
    <property type="entry name" value="KAsynt_C_assoc"/>
    <property type="match status" value="1"/>
</dbReference>
<dbReference type="CDD" id="cd00833">
    <property type="entry name" value="PKS"/>
    <property type="match status" value="3"/>
</dbReference>